<dbReference type="Gramene" id="Kaladp0010s0130.1.v1.1">
    <property type="protein sequence ID" value="Kaladp0010s0130.1.v1.1"/>
    <property type="gene ID" value="Kaladp0010s0130.v1.1"/>
</dbReference>
<dbReference type="SUPFAM" id="SSF46689">
    <property type="entry name" value="Homeodomain-like"/>
    <property type="match status" value="1"/>
</dbReference>
<evidence type="ECO:0000256" key="1">
    <source>
        <dbReference type="ARBA" id="ARBA00004123"/>
    </source>
</evidence>
<evidence type="ECO:0000313" key="9">
    <source>
        <dbReference type="EnsemblPlants" id="Kaladp0010s0130.1.v1.1"/>
    </source>
</evidence>
<dbReference type="GO" id="GO:0010158">
    <property type="term" value="P:abaxial cell fate specification"/>
    <property type="evidence" value="ECO:0007669"/>
    <property type="project" value="InterPro"/>
</dbReference>
<dbReference type="AlphaFoldDB" id="A0A7N0RH15"/>
<keyword evidence="3" id="KW-0221">Differentiation</keyword>
<evidence type="ECO:0000256" key="3">
    <source>
        <dbReference type="ARBA" id="ARBA00022782"/>
    </source>
</evidence>
<evidence type="ECO:0000256" key="2">
    <source>
        <dbReference type="ARBA" id="ARBA00022473"/>
    </source>
</evidence>
<feature type="region of interest" description="Disordered" evidence="7">
    <location>
        <begin position="171"/>
        <end position="212"/>
    </location>
</feature>
<dbReference type="GO" id="GO:0006355">
    <property type="term" value="P:regulation of DNA-templated transcription"/>
    <property type="evidence" value="ECO:0007669"/>
    <property type="project" value="InterPro"/>
</dbReference>
<feature type="domain" description="Myb-like" evidence="8">
    <location>
        <begin position="28"/>
        <end position="79"/>
    </location>
</feature>
<dbReference type="EnsemblPlants" id="Kaladp0010s0130.1.v1.1">
    <property type="protein sequence ID" value="Kaladp0010s0130.1.v1.1"/>
    <property type="gene ID" value="Kaladp0010s0130.v1.1"/>
</dbReference>
<comment type="subcellular location">
    <subcellularLocation>
        <location evidence="1">Nucleus</location>
    </subcellularLocation>
</comment>
<dbReference type="Proteomes" id="UP000594263">
    <property type="component" value="Unplaced"/>
</dbReference>
<evidence type="ECO:0000259" key="8">
    <source>
        <dbReference type="Pfam" id="PF00249"/>
    </source>
</evidence>
<protein>
    <recommendedName>
        <fullName evidence="8">Myb-like domain-containing protein</fullName>
    </recommendedName>
</protein>
<dbReference type="InterPro" id="IPR006447">
    <property type="entry name" value="Myb_dom_plants"/>
</dbReference>
<keyword evidence="2" id="KW-0217">Developmental protein</keyword>
<evidence type="ECO:0000256" key="7">
    <source>
        <dbReference type="SAM" id="MobiDB-lite"/>
    </source>
</evidence>
<feature type="region of interest" description="Disordered" evidence="7">
    <location>
        <begin position="120"/>
        <end position="154"/>
    </location>
</feature>
<feature type="compositionally biased region" description="Low complexity" evidence="7">
    <location>
        <begin position="191"/>
        <end position="204"/>
    </location>
</feature>
<keyword evidence="6" id="KW-0539">Nucleus</keyword>
<dbReference type="InterPro" id="IPR001005">
    <property type="entry name" value="SANT/Myb"/>
</dbReference>
<keyword evidence="4" id="KW-0805">Transcription regulation</keyword>
<evidence type="ECO:0000256" key="4">
    <source>
        <dbReference type="ARBA" id="ARBA00023015"/>
    </source>
</evidence>
<reference evidence="9" key="1">
    <citation type="submission" date="2021-01" db="UniProtKB">
        <authorList>
            <consortium name="EnsemblPlants"/>
        </authorList>
    </citation>
    <scope>IDENTIFICATION</scope>
</reference>
<dbReference type="FunFam" id="1.10.10.60:FF:000002">
    <property type="entry name" value="Myb family transcription factor"/>
    <property type="match status" value="1"/>
</dbReference>
<dbReference type="GO" id="GO:0000976">
    <property type="term" value="F:transcription cis-regulatory region binding"/>
    <property type="evidence" value="ECO:0007669"/>
    <property type="project" value="InterPro"/>
</dbReference>
<name>A0A7N0RH15_KALFE</name>
<dbReference type="Gene3D" id="1.10.10.60">
    <property type="entry name" value="Homeodomain-like"/>
    <property type="match status" value="1"/>
</dbReference>
<proteinExistence type="predicted"/>
<feature type="compositionally biased region" description="Basic and acidic residues" evidence="7">
    <location>
        <begin position="175"/>
        <end position="185"/>
    </location>
</feature>
<evidence type="ECO:0000256" key="6">
    <source>
        <dbReference type="ARBA" id="ARBA00023242"/>
    </source>
</evidence>
<dbReference type="Pfam" id="PF00249">
    <property type="entry name" value="Myb_DNA-binding"/>
    <property type="match status" value="1"/>
</dbReference>
<sequence>MDMQQGSGGASGSNGLTVRPYVRSAAPRMRWTRELHDAFELAVQRLGGEERATPKMIMQLMDVKGLTISHVKSHLQMYRGVKHERMIRDALRSGREIRRHHHALDYKDFFSYGSGAGCEPEAGSWSEEKGRKGSGVTSEECLSESNQTAEWGGPKQTGSYIVFKDLFPGPASMHQESEVGSRQEECSTENASAGSGPPSTSGAGVSLELTLG</sequence>
<organism evidence="9 10">
    <name type="scientific">Kalanchoe fedtschenkoi</name>
    <name type="common">Lavender scallops</name>
    <name type="synonym">South American air plant</name>
    <dbReference type="NCBI Taxonomy" id="63787"/>
    <lineage>
        <taxon>Eukaryota</taxon>
        <taxon>Viridiplantae</taxon>
        <taxon>Streptophyta</taxon>
        <taxon>Embryophyta</taxon>
        <taxon>Tracheophyta</taxon>
        <taxon>Spermatophyta</taxon>
        <taxon>Magnoliopsida</taxon>
        <taxon>eudicotyledons</taxon>
        <taxon>Gunneridae</taxon>
        <taxon>Pentapetalae</taxon>
        <taxon>Saxifragales</taxon>
        <taxon>Crassulaceae</taxon>
        <taxon>Kalanchoe</taxon>
    </lineage>
</organism>
<dbReference type="NCBIfam" id="TIGR01557">
    <property type="entry name" value="myb_SHAQKYF"/>
    <property type="match status" value="1"/>
</dbReference>
<dbReference type="InterPro" id="IPR009057">
    <property type="entry name" value="Homeodomain-like_sf"/>
</dbReference>
<evidence type="ECO:0000256" key="5">
    <source>
        <dbReference type="ARBA" id="ARBA00023163"/>
    </source>
</evidence>
<dbReference type="PANTHER" id="PTHR31496">
    <property type="entry name" value="TRANSCRIPTION FACTOR KAN2-RELATED"/>
    <property type="match status" value="1"/>
</dbReference>
<dbReference type="GO" id="GO:0005634">
    <property type="term" value="C:nucleus"/>
    <property type="evidence" value="ECO:0007669"/>
    <property type="project" value="UniProtKB-SubCell"/>
</dbReference>
<keyword evidence="10" id="KW-1185">Reference proteome</keyword>
<accession>A0A7N0RH15</accession>
<evidence type="ECO:0000313" key="10">
    <source>
        <dbReference type="Proteomes" id="UP000594263"/>
    </source>
</evidence>
<dbReference type="InterPro" id="IPR044847">
    <property type="entry name" value="KAN_fam"/>
</dbReference>
<dbReference type="PANTHER" id="PTHR31496:SF3">
    <property type="entry name" value="TRANSCRIPTION REPRESSOR KAN1"/>
    <property type="match status" value="1"/>
</dbReference>
<keyword evidence="5" id="KW-0804">Transcription</keyword>